<name>A0A8I0T1H3_CITAM</name>
<proteinExistence type="predicted"/>
<organism evidence="2 3">
    <name type="scientific">Citrobacter amalonaticus</name>
    <dbReference type="NCBI Taxonomy" id="35703"/>
    <lineage>
        <taxon>Bacteria</taxon>
        <taxon>Pseudomonadati</taxon>
        <taxon>Pseudomonadota</taxon>
        <taxon>Gammaproteobacteria</taxon>
        <taxon>Enterobacterales</taxon>
        <taxon>Enterobacteriaceae</taxon>
        <taxon>Citrobacter</taxon>
    </lineage>
</organism>
<comment type="caution">
    <text evidence="2">The sequence shown here is derived from an EMBL/GenBank/DDBJ whole genome shotgun (WGS) entry which is preliminary data.</text>
</comment>
<keyword evidence="1" id="KW-1133">Transmembrane helix</keyword>
<reference evidence="2" key="1">
    <citation type="submission" date="2019-07" db="EMBL/GenBank/DDBJ databases">
        <title>KPC-2 carbapenem resistent Enterobacterales isolates from Germany.</title>
        <authorList>
            <person name="Yao Y."/>
            <person name="Falgenhauer L."/>
            <person name="Imirzalioglu C."/>
            <person name="Chakraborty T."/>
        </authorList>
    </citation>
    <scope>NUCLEOTIDE SEQUENCE</scope>
    <source>
        <strain evidence="2">CA13304</strain>
    </source>
</reference>
<protein>
    <submittedName>
        <fullName evidence="2">Uncharacterized protein</fullName>
    </submittedName>
</protein>
<feature type="transmembrane region" description="Helical" evidence="1">
    <location>
        <begin position="7"/>
        <end position="26"/>
    </location>
</feature>
<gene>
    <name evidence="2" type="ORF">FOT72_22800</name>
</gene>
<dbReference type="EMBL" id="VKME01000026">
    <property type="protein sequence ID" value="MBE0130814.1"/>
    <property type="molecule type" value="Genomic_DNA"/>
</dbReference>
<dbReference type="AlphaFoldDB" id="A0A8I0T1H3"/>
<dbReference type="Proteomes" id="UP000656723">
    <property type="component" value="Unassembled WGS sequence"/>
</dbReference>
<keyword evidence="1" id="KW-0472">Membrane</keyword>
<keyword evidence="1" id="KW-0812">Transmembrane</keyword>
<evidence type="ECO:0000256" key="1">
    <source>
        <dbReference type="SAM" id="Phobius"/>
    </source>
</evidence>
<dbReference type="RefSeq" id="WP_102601868.1">
    <property type="nucleotide sequence ID" value="NZ_CP014015.2"/>
</dbReference>
<evidence type="ECO:0000313" key="2">
    <source>
        <dbReference type="EMBL" id="MBE0130814.1"/>
    </source>
</evidence>
<sequence>MVRRYRFEFILISLILCALIAARFYLS</sequence>
<accession>A0A8I0T1H3</accession>
<evidence type="ECO:0000313" key="3">
    <source>
        <dbReference type="Proteomes" id="UP000656723"/>
    </source>
</evidence>